<evidence type="ECO:0000256" key="8">
    <source>
        <dbReference type="SAM" id="MobiDB-lite"/>
    </source>
</evidence>
<proteinExistence type="inferred from homology"/>
<dbReference type="GO" id="GO:0006397">
    <property type="term" value="P:mRNA processing"/>
    <property type="evidence" value="ECO:0007669"/>
    <property type="project" value="UniProtKB-KW"/>
</dbReference>
<dbReference type="GO" id="GO:0008380">
    <property type="term" value="P:RNA splicing"/>
    <property type="evidence" value="ECO:0007669"/>
    <property type="project" value="UniProtKB-KW"/>
</dbReference>
<keyword evidence="6" id="KW-0508">mRNA splicing</keyword>
<organism evidence="10">
    <name type="scientific">Pseudo-nitzschia australis</name>
    <dbReference type="NCBI Taxonomy" id="44445"/>
    <lineage>
        <taxon>Eukaryota</taxon>
        <taxon>Sar</taxon>
        <taxon>Stramenopiles</taxon>
        <taxon>Ochrophyta</taxon>
        <taxon>Bacillariophyta</taxon>
        <taxon>Bacillariophyceae</taxon>
        <taxon>Bacillariophycidae</taxon>
        <taxon>Bacillariales</taxon>
        <taxon>Bacillariaceae</taxon>
        <taxon>Pseudo-nitzschia</taxon>
    </lineage>
</organism>
<sequence>MNHTVGYDSLLTRTVLVSTPLRCLNQTAALGEREREKPHLRSISVLRDLTTSLDKLQHNRRLQSYYYKYIMSSRSHASGNDRYRNGADDVERYRQRNRQTDRRYREQQHQQGEDEQHHRRNNQPSRYGEVVDRQKKHASEREQRMALLREELKKEDETLAALDQKQADKEQSGSAAQQARLPQETIIEVHPEELEGLDEEEQMKKLLGFDGFGSTKGKAVEDNQSTAARGGAAKNKARKYRQYMNRKNGFNRPLEKMN</sequence>
<evidence type="ECO:0000256" key="2">
    <source>
        <dbReference type="ARBA" id="ARBA00004123"/>
    </source>
</evidence>
<feature type="compositionally biased region" description="Basic and acidic residues" evidence="8">
    <location>
        <begin position="129"/>
        <end position="141"/>
    </location>
</feature>
<dbReference type="PANTHER" id="PTHR31077">
    <property type="entry name" value="U4/U6.U5 SMALL NUCLEAR RIBONUCLEOPROTEIN 27 KDA PROTEIN"/>
    <property type="match status" value="1"/>
</dbReference>
<dbReference type="Pfam" id="PF08648">
    <property type="entry name" value="SNRNP27"/>
    <property type="match status" value="1"/>
</dbReference>
<name>A0A7S4AC12_9STRA</name>
<evidence type="ECO:0000313" key="10">
    <source>
        <dbReference type="EMBL" id="CAE0709860.1"/>
    </source>
</evidence>
<feature type="region of interest" description="Disordered" evidence="8">
    <location>
        <begin position="211"/>
        <end position="237"/>
    </location>
</feature>
<keyword evidence="7" id="KW-0539">Nucleus</keyword>
<comment type="function">
    <text evidence="1">May play a role in mRNA splicing.</text>
</comment>
<feature type="compositionally biased region" description="Basic and acidic residues" evidence="8">
    <location>
        <begin position="79"/>
        <end position="117"/>
    </location>
</feature>
<keyword evidence="5" id="KW-0507">mRNA processing</keyword>
<feature type="region of interest" description="Disordered" evidence="8">
    <location>
        <begin position="76"/>
        <end position="141"/>
    </location>
</feature>
<evidence type="ECO:0000256" key="6">
    <source>
        <dbReference type="ARBA" id="ARBA00023187"/>
    </source>
</evidence>
<feature type="domain" description="U4/U6.U5 small nuclear ribonucleoprotein 27kDa protein" evidence="9">
    <location>
        <begin position="198"/>
        <end position="257"/>
    </location>
</feature>
<evidence type="ECO:0000256" key="4">
    <source>
        <dbReference type="ARBA" id="ARBA00011825"/>
    </source>
</evidence>
<dbReference type="InterPro" id="IPR013957">
    <property type="entry name" value="SNRNP27"/>
</dbReference>
<evidence type="ECO:0000256" key="3">
    <source>
        <dbReference type="ARBA" id="ARBA00008218"/>
    </source>
</evidence>
<dbReference type="GO" id="GO:0071011">
    <property type="term" value="C:precatalytic spliceosome"/>
    <property type="evidence" value="ECO:0007669"/>
    <property type="project" value="TreeGrafter"/>
</dbReference>
<dbReference type="PANTHER" id="PTHR31077:SF1">
    <property type="entry name" value="U4_U6.U5 SMALL NUCLEAR RIBONUCLEOPROTEIN 27 KDA PROTEIN"/>
    <property type="match status" value="1"/>
</dbReference>
<protein>
    <recommendedName>
        <fullName evidence="9">U4/U6.U5 small nuclear ribonucleoprotein 27kDa protein domain-containing protein</fullName>
    </recommendedName>
</protein>
<comment type="subcellular location">
    <subcellularLocation>
        <location evidence="2">Nucleus</location>
    </subcellularLocation>
</comment>
<evidence type="ECO:0000256" key="1">
    <source>
        <dbReference type="ARBA" id="ARBA00003632"/>
    </source>
</evidence>
<evidence type="ECO:0000259" key="9">
    <source>
        <dbReference type="Pfam" id="PF08648"/>
    </source>
</evidence>
<evidence type="ECO:0000256" key="5">
    <source>
        <dbReference type="ARBA" id="ARBA00022664"/>
    </source>
</evidence>
<comment type="subunit">
    <text evidence="4">Part of a tri-snRNP complex.</text>
</comment>
<comment type="similarity">
    <text evidence="3">Belongs to the SNUT3 family.</text>
</comment>
<evidence type="ECO:0000256" key="7">
    <source>
        <dbReference type="ARBA" id="ARBA00023242"/>
    </source>
</evidence>
<gene>
    <name evidence="10" type="ORF">PAUS00366_LOCUS2580</name>
</gene>
<dbReference type="EMBL" id="HBIX01003368">
    <property type="protein sequence ID" value="CAE0709860.1"/>
    <property type="molecule type" value="Transcribed_RNA"/>
</dbReference>
<dbReference type="AlphaFoldDB" id="A0A7S4AC12"/>
<accession>A0A7S4AC12</accession>
<reference evidence="10" key="1">
    <citation type="submission" date="2021-01" db="EMBL/GenBank/DDBJ databases">
        <authorList>
            <person name="Corre E."/>
            <person name="Pelletier E."/>
            <person name="Niang G."/>
            <person name="Scheremetjew M."/>
            <person name="Finn R."/>
            <person name="Kale V."/>
            <person name="Holt S."/>
            <person name="Cochrane G."/>
            <person name="Meng A."/>
            <person name="Brown T."/>
            <person name="Cohen L."/>
        </authorList>
    </citation>
    <scope>NUCLEOTIDE SEQUENCE</scope>
    <source>
        <strain evidence="10">10249 10 AB</strain>
    </source>
</reference>